<dbReference type="Pfam" id="PF24883">
    <property type="entry name" value="NPHP3_N"/>
    <property type="match status" value="1"/>
</dbReference>
<dbReference type="InterPro" id="IPR011009">
    <property type="entry name" value="Kinase-like_dom_sf"/>
</dbReference>
<organism evidence="4 5">
    <name type="scientific">Leucocoprinus birnbaumii</name>
    <dbReference type="NCBI Taxonomy" id="56174"/>
    <lineage>
        <taxon>Eukaryota</taxon>
        <taxon>Fungi</taxon>
        <taxon>Dikarya</taxon>
        <taxon>Basidiomycota</taxon>
        <taxon>Agaricomycotina</taxon>
        <taxon>Agaricomycetes</taxon>
        <taxon>Agaricomycetidae</taxon>
        <taxon>Agaricales</taxon>
        <taxon>Agaricineae</taxon>
        <taxon>Agaricaceae</taxon>
        <taxon>Leucocoprinus</taxon>
    </lineage>
</organism>
<comment type="caution">
    <text evidence="4">The sequence shown here is derived from an EMBL/GenBank/DDBJ whole genome shotgun (WGS) entry which is preliminary data.</text>
</comment>
<dbReference type="SUPFAM" id="SSF52540">
    <property type="entry name" value="P-loop containing nucleoside triphosphate hydrolases"/>
    <property type="match status" value="1"/>
</dbReference>
<dbReference type="InterPro" id="IPR056884">
    <property type="entry name" value="NPHP3-like_N"/>
</dbReference>
<evidence type="ECO:0000313" key="5">
    <source>
        <dbReference type="Proteomes" id="UP001213000"/>
    </source>
</evidence>
<dbReference type="SUPFAM" id="SSF56112">
    <property type="entry name" value="Protein kinase-like (PK-like)"/>
    <property type="match status" value="1"/>
</dbReference>
<name>A0AAD5YWC9_9AGAR</name>
<dbReference type="InterPro" id="IPR027417">
    <property type="entry name" value="P-loop_NTPase"/>
</dbReference>
<dbReference type="PROSITE" id="PS50011">
    <property type="entry name" value="PROTEIN_KINASE_DOM"/>
    <property type="match status" value="1"/>
</dbReference>
<dbReference type="PANTHER" id="PTHR44329:SF214">
    <property type="entry name" value="PROTEIN KINASE DOMAIN-CONTAINING PROTEIN"/>
    <property type="match status" value="1"/>
</dbReference>
<dbReference type="InterPro" id="IPR051681">
    <property type="entry name" value="Ser/Thr_Kinases-Pseudokinases"/>
</dbReference>
<keyword evidence="5" id="KW-1185">Reference proteome</keyword>
<protein>
    <recommendedName>
        <fullName evidence="3">Protein kinase domain-containing protein</fullName>
    </recommendedName>
</protein>
<accession>A0AAD5YWC9</accession>
<dbReference type="PANTHER" id="PTHR44329">
    <property type="entry name" value="SERINE/THREONINE-PROTEIN KINASE TNNI3K-RELATED"/>
    <property type="match status" value="1"/>
</dbReference>
<gene>
    <name evidence="4" type="ORF">NP233_g5541</name>
</gene>
<dbReference type="InterPro" id="IPR000719">
    <property type="entry name" value="Prot_kinase_dom"/>
</dbReference>
<proteinExistence type="inferred from homology"/>
<reference evidence="4" key="1">
    <citation type="submission" date="2022-07" db="EMBL/GenBank/DDBJ databases">
        <title>Genome Sequence of Leucocoprinus birnbaumii.</title>
        <authorList>
            <person name="Buettner E."/>
        </authorList>
    </citation>
    <scope>NUCLEOTIDE SEQUENCE</scope>
    <source>
        <strain evidence="4">VT141</strain>
    </source>
</reference>
<dbReference type="GO" id="GO:0005524">
    <property type="term" value="F:ATP binding"/>
    <property type="evidence" value="ECO:0007669"/>
    <property type="project" value="InterPro"/>
</dbReference>
<dbReference type="Gene3D" id="1.10.510.10">
    <property type="entry name" value="Transferase(Phosphotransferase) domain 1"/>
    <property type="match status" value="1"/>
</dbReference>
<evidence type="ECO:0000256" key="1">
    <source>
        <dbReference type="ARBA" id="ARBA00008171"/>
    </source>
</evidence>
<sequence length="1485" mass="167190">MNKEHHYQTQAKQAALAGLSHYRWRDPRMHLGEESDAENEDSDILVIGFDGSSEVMRESSPIESEVTCIVQGMLTDLTYHPLSSSSPGGFHAESNNEAIPPESYRSWASPSILQGAHHLVFNQPIMVSMDQSKTTSTEKMLAMDLLSRHRVSGAELDSYARSPPPFCHPGTREALRMRIDAWIKDSNREANLLWLHGPAGVGKTAVAQTIGQDCKDQRLASATFFFSRPNERNDPTTVIPTLVYQLLTTYPAYEDHIIRILLDDRTILEKSLGVQFSNLIVEPLLTILSRAKTSGMTILIILDGLDESTPHHAKLPILWMITSRPEWQITSTFAKDDPPIQLQQEQLSISSPDAGRDVALYLGHEFERIRRKYEGDTFSSGTTWPTQLQLAAIKLLASGLFVFASTVIKFVDDDEAGDPVTQLNLCLEFLKGGKMMNGGDPLDAMHTLYSGIFKNIPSATFPRTMRILHFCLFTGSSLSMRSAANFLSIRQPEFYASLRRLHSVLNIPSPQLSPWLSIQVLHTSFADFVKRIALSGIDGVSKNVIDADISSCGKQWIRKWRDTRDLIKGDKDTKAFMPWYYEDSFKDVIRFSMGLLNTHVLQNLSQSFDLLCSVDFSDLQASYGEPRLPLMRLYPATITSLLTQLSSWQASDSYSAGHKLLRTKPDCPTDRELFRECAELIGYRGMEAGNVSRINPTPGTHWEYKLISLNTGMSPLCIFWSIREAFLDPRPMYFLLGYETNTCLVIAYRSRMFILQYLSESFSVIRAAYASSFHHDSSDTWPSEDDMTLLTSAVQEDTAGVQTENSLIRSIMTFVANPVYADPKHRLELIVGYLRTHQHERPSRLDEFIHQRYPTPILPHNVHATSRVLASLQTHSVHHDRQILARDLAQFLGITEHEAEDILLLTNLTVSALPFPMRTVAEVALTKLKITEDEDEVWTDVALRHIHWSKLRLDALKRRGIELFDNCWLAFLRVLELGRGQRLLSELREFPFSSLDSLCPRMSGRVLDTFCSFVSTLWKLQAESHLGDIIRVRATCETDNALLEKWKDNGFDHLIGKKSPSYDLDKVCEVQFKPLSSTQRSDSEMELQGVETRIVFLLGYGTPSADPAYTKWDVQELATIFENEMKLENVAALHESGESTARDLAKAGQETMRSLRAMLMKERPGASSRATLHSEPSISEPSNVIPNFKLAQKHLQIIQHGLLSLYHMTAISPPDPLLTGEVLKLQSFPVNSGIFGDIWPGLWLGEERVALKNIEVYGLTTGPADTIVHLRETIALWSRLHSRNVSRPYGFIREGPEGNIYLVSPWAKNGNVSRYIQNNPGVDRMHLLRGAAEGLRYLHAEGIIHGYVSCANILVSASGDACINSYGLSHLSRPISSTNMLLNPRRIAPEILRGSDLTPASDVYSFGISALELLTGALPFAHLSGSHIREMKQSQKDMQPERPTIHGIVRRWLTDELWALLQECWSYDPVSRPTMKMVVTRLGRM</sequence>
<dbReference type="EMBL" id="JANIEX010000329">
    <property type="protein sequence ID" value="KAJ3568701.1"/>
    <property type="molecule type" value="Genomic_DNA"/>
</dbReference>
<comment type="similarity">
    <text evidence="1">Belongs to the protein kinase superfamily. TKL Ser/Thr protein kinase family. ROCO subfamily.</text>
</comment>
<keyword evidence="2" id="KW-0677">Repeat</keyword>
<feature type="domain" description="Protein kinase" evidence="3">
    <location>
        <begin position="1224"/>
        <end position="1485"/>
    </location>
</feature>
<evidence type="ECO:0000259" key="3">
    <source>
        <dbReference type="PROSITE" id="PS50011"/>
    </source>
</evidence>
<dbReference type="Pfam" id="PF07714">
    <property type="entry name" value="PK_Tyr_Ser-Thr"/>
    <property type="match status" value="1"/>
</dbReference>
<evidence type="ECO:0000256" key="2">
    <source>
        <dbReference type="ARBA" id="ARBA00022737"/>
    </source>
</evidence>
<dbReference type="Gene3D" id="3.40.50.300">
    <property type="entry name" value="P-loop containing nucleotide triphosphate hydrolases"/>
    <property type="match status" value="1"/>
</dbReference>
<evidence type="ECO:0000313" key="4">
    <source>
        <dbReference type="EMBL" id="KAJ3568701.1"/>
    </source>
</evidence>
<dbReference type="Proteomes" id="UP001213000">
    <property type="component" value="Unassembled WGS sequence"/>
</dbReference>
<dbReference type="GO" id="GO:0004674">
    <property type="term" value="F:protein serine/threonine kinase activity"/>
    <property type="evidence" value="ECO:0007669"/>
    <property type="project" value="TreeGrafter"/>
</dbReference>
<dbReference type="InterPro" id="IPR001245">
    <property type="entry name" value="Ser-Thr/Tyr_kinase_cat_dom"/>
</dbReference>